<evidence type="ECO:0000313" key="1">
    <source>
        <dbReference type="Proteomes" id="UP000504637"/>
    </source>
</evidence>
<protein>
    <submittedName>
        <fullName evidence="2">Uncharacterized protein</fullName>
    </submittedName>
</protein>
<keyword evidence="1" id="KW-1185">Reference proteome</keyword>
<dbReference type="AlphaFoldDB" id="A0A6J3M4T8"/>
<organism evidence="2">
    <name type="scientific">Dissoconium aciculare CBS 342.82</name>
    <dbReference type="NCBI Taxonomy" id="1314786"/>
    <lineage>
        <taxon>Eukaryota</taxon>
        <taxon>Fungi</taxon>
        <taxon>Dikarya</taxon>
        <taxon>Ascomycota</taxon>
        <taxon>Pezizomycotina</taxon>
        <taxon>Dothideomycetes</taxon>
        <taxon>Dothideomycetidae</taxon>
        <taxon>Mycosphaerellales</taxon>
        <taxon>Dissoconiaceae</taxon>
        <taxon>Dissoconium</taxon>
    </lineage>
</organism>
<accession>A0A6J3M4T8</accession>
<dbReference type="Proteomes" id="UP000504637">
    <property type="component" value="Unplaced"/>
</dbReference>
<evidence type="ECO:0000313" key="2">
    <source>
        <dbReference type="RefSeq" id="XP_033460081.1"/>
    </source>
</evidence>
<dbReference type="RefSeq" id="XP_033460081.1">
    <property type="nucleotide sequence ID" value="XM_033608275.1"/>
</dbReference>
<name>A0A6J3M4T8_9PEZI</name>
<sequence>MRHLCIDMPIAHRGFLWTHNDSIGMFKCKLEGLDGQTKIEKFSFSVPVLKRNAVVDFAHDEVSGENVSSEDRRKPIWSIFCYFLLTIGALECLQLPYTVPAELKKHLTMPLAGATALKQLTYSNIFPFQSCVLQVSKDVLLESLTLEDPHLEIIASVISSHKLLTKSLLFQMDDWELASNWRETARQGRISRCHGPASVELFKWSIPHHHHEDNPDFSRIEGSATGKHAMSNGWVEMLLDFSEF</sequence>
<dbReference type="GeneID" id="54366075"/>
<reference evidence="2" key="2">
    <citation type="submission" date="2020-04" db="EMBL/GenBank/DDBJ databases">
        <authorList>
            <consortium name="NCBI Genome Project"/>
        </authorList>
    </citation>
    <scope>NUCLEOTIDE SEQUENCE</scope>
    <source>
        <strain evidence="2">CBS 342.82</strain>
    </source>
</reference>
<gene>
    <name evidence="2" type="ORF">K489DRAFT_424947</name>
</gene>
<reference evidence="2" key="3">
    <citation type="submission" date="2025-08" db="UniProtKB">
        <authorList>
            <consortium name="RefSeq"/>
        </authorList>
    </citation>
    <scope>IDENTIFICATION</scope>
    <source>
        <strain evidence="2">CBS 342.82</strain>
    </source>
</reference>
<reference evidence="2" key="1">
    <citation type="submission" date="2020-01" db="EMBL/GenBank/DDBJ databases">
        <authorList>
            <consortium name="DOE Joint Genome Institute"/>
            <person name="Haridas S."/>
            <person name="Albert R."/>
            <person name="Binder M."/>
            <person name="Bloem J."/>
            <person name="Labutti K."/>
            <person name="Salamov A."/>
            <person name="Andreopoulos B."/>
            <person name="Baker S.E."/>
            <person name="Barry K."/>
            <person name="Bills G."/>
            <person name="Bluhm B.H."/>
            <person name="Cannon C."/>
            <person name="Castanera R."/>
            <person name="Culley D.E."/>
            <person name="Daum C."/>
            <person name="Ezra D."/>
            <person name="Gonzalez J.B."/>
            <person name="Henrissat B."/>
            <person name="Kuo A."/>
            <person name="Liang C."/>
            <person name="Lipzen A."/>
            <person name="Lutzoni F."/>
            <person name="Magnuson J."/>
            <person name="Mondo S."/>
            <person name="Nolan M."/>
            <person name="Ohm R."/>
            <person name="Pangilinan J."/>
            <person name="Park H.-J."/>
            <person name="Ramirez L."/>
            <person name="Alfaro M."/>
            <person name="Sun H."/>
            <person name="Tritt A."/>
            <person name="Yoshinaga Y."/>
            <person name="Zwiers L.-H."/>
            <person name="Turgeon B.G."/>
            <person name="Goodwin S.B."/>
            <person name="Spatafora J.W."/>
            <person name="Crous P.W."/>
            <person name="Grigoriev I.V."/>
        </authorList>
    </citation>
    <scope>NUCLEOTIDE SEQUENCE</scope>
    <source>
        <strain evidence="2">CBS 342.82</strain>
    </source>
</reference>
<proteinExistence type="predicted"/>